<dbReference type="NCBIfam" id="TIGR01216">
    <property type="entry name" value="ATP_synt_epsi"/>
    <property type="match status" value="1"/>
</dbReference>
<comment type="subunit">
    <text evidence="8">F-type ATPases have 2 components, CF(1) - the catalytic core - and CF(0) - the membrane proton channel. CF(1) has five subunits: alpha(3), beta(3), gamma(1), delta(1), epsilon(1). CF(0) has three main subunits: a, b and c.</text>
</comment>
<proteinExistence type="inferred from homology"/>
<keyword evidence="4 8" id="KW-0406">Ion transport</keyword>
<dbReference type="InterPro" id="IPR036771">
    <property type="entry name" value="ATPsynth_dsu/esu_N"/>
</dbReference>
<evidence type="ECO:0000259" key="9">
    <source>
        <dbReference type="Pfam" id="PF02823"/>
    </source>
</evidence>
<dbReference type="SUPFAM" id="SSF51344">
    <property type="entry name" value="Epsilon subunit of F1F0-ATP synthase N-terminal domain"/>
    <property type="match status" value="1"/>
</dbReference>
<dbReference type="Proteomes" id="UP000293036">
    <property type="component" value="Unassembled WGS sequence"/>
</dbReference>
<comment type="subcellular location">
    <subcellularLocation>
        <location evidence="1">Cell membrane</location>
        <topology evidence="1">Peripheral membrane protein</topology>
    </subcellularLocation>
</comment>
<organism evidence="10 11">
    <name type="scientific">Arcanobacterium bovis</name>
    <dbReference type="NCBI Taxonomy" id="2529275"/>
    <lineage>
        <taxon>Bacteria</taxon>
        <taxon>Bacillati</taxon>
        <taxon>Actinomycetota</taxon>
        <taxon>Actinomycetes</taxon>
        <taxon>Actinomycetales</taxon>
        <taxon>Actinomycetaceae</taxon>
        <taxon>Arcanobacterium</taxon>
    </lineage>
</organism>
<protein>
    <submittedName>
        <fullName evidence="10">ATP synthase F1 subunit epsilon</fullName>
    </submittedName>
</protein>
<evidence type="ECO:0000313" key="11">
    <source>
        <dbReference type="Proteomes" id="UP000293036"/>
    </source>
</evidence>
<evidence type="ECO:0000256" key="3">
    <source>
        <dbReference type="ARBA" id="ARBA00022448"/>
    </source>
</evidence>
<dbReference type="InterPro" id="IPR001469">
    <property type="entry name" value="ATP_synth_F1_dsu/esu"/>
</dbReference>
<dbReference type="PANTHER" id="PTHR13822">
    <property type="entry name" value="ATP SYNTHASE DELTA/EPSILON CHAIN"/>
    <property type="match status" value="1"/>
</dbReference>
<evidence type="ECO:0000256" key="8">
    <source>
        <dbReference type="RuleBase" id="RU003656"/>
    </source>
</evidence>
<sequence length="95" mass="10096">MAQDSAGNPLMKLQVVAKSGVLFEGEVTDVVVPAADGELGILPGHTPLLAVLEPGSVRFTLVTGEKREILTSRGFVTVDSDEVMVVVEFQRNSDN</sequence>
<dbReference type="GO" id="GO:0005886">
    <property type="term" value="C:plasma membrane"/>
    <property type="evidence" value="ECO:0007669"/>
    <property type="project" value="UniProtKB-SubCell"/>
</dbReference>
<dbReference type="Pfam" id="PF02823">
    <property type="entry name" value="ATP-synt_DE_N"/>
    <property type="match status" value="1"/>
</dbReference>
<dbReference type="CDD" id="cd12152">
    <property type="entry name" value="F1-ATPase_delta"/>
    <property type="match status" value="1"/>
</dbReference>
<evidence type="ECO:0000256" key="4">
    <source>
        <dbReference type="ARBA" id="ARBA00023065"/>
    </source>
</evidence>
<keyword evidence="5" id="KW-0472">Membrane</keyword>
<feature type="domain" description="ATP synthase F1 complex delta/epsilon subunit N-terminal" evidence="9">
    <location>
        <begin position="11"/>
        <end position="88"/>
    </location>
</feature>
<evidence type="ECO:0000256" key="5">
    <source>
        <dbReference type="ARBA" id="ARBA00023136"/>
    </source>
</evidence>
<reference evidence="10 11" key="1">
    <citation type="submission" date="2019-02" db="EMBL/GenBank/DDBJ databases">
        <title>Arcanobacterium bovis sp. nov., isolated from the milk of a cow with mastitis.</title>
        <authorList>
            <person name="Sammra O."/>
            <person name="Foster G."/>
            <person name="Hassan A."/>
            <person name="Alssahen M."/>
            <person name="Laemmler C."/>
            <person name="Borowiak M."/>
            <person name="Malorny B."/>
            <person name="Abdulmawjood A."/>
        </authorList>
    </citation>
    <scope>NUCLEOTIDE SEQUENCE [LARGE SCALE GENOMIC DNA]</scope>
    <source>
        <strain evidence="10 11">C605018/01/1</strain>
    </source>
</reference>
<dbReference type="Gene3D" id="2.60.15.10">
    <property type="entry name" value="F0F1 ATP synthase delta/epsilon subunit, N-terminal"/>
    <property type="match status" value="1"/>
</dbReference>
<accession>A0A4Q9UZV8</accession>
<evidence type="ECO:0000313" key="10">
    <source>
        <dbReference type="EMBL" id="TBW21575.1"/>
    </source>
</evidence>
<keyword evidence="7 8" id="KW-0066">ATP synthesis</keyword>
<evidence type="ECO:0000256" key="6">
    <source>
        <dbReference type="ARBA" id="ARBA00023196"/>
    </source>
</evidence>
<comment type="similarity">
    <text evidence="2 8">Belongs to the ATPase epsilon chain family.</text>
</comment>
<evidence type="ECO:0000256" key="7">
    <source>
        <dbReference type="ARBA" id="ARBA00023310"/>
    </source>
</evidence>
<evidence type="ECO:0000256" key="2">
    <source>
        <dbReference type="ARBA" id="ARBA00005712"/>
    </source>
</evidence>
<comment type="caution">
    <text evidence="10">The sequence shown here is derived from an EMBL/GenBank/DDBJ whole genome shotgun (WGS) entry which is preliminary data.</text>
</comment>
<evidence type="ECO:0000256" key="1">
    <source>
        <dbReference type="ARBA" id="ARBA00004202"/>
    </source>
</evidence>
<dbReference type="InterPro" id="IPR020546">
    <property type="entry name" value="ATP_synth_F1_dsu/esu_N"/>
</dbReference>
<dbReference type="EMBL" id="SJDT01000004">
    <property type="protein sequence ID" value="TBW21575.1"/>
    <property type="molecule type" value="Genomic_DNA"/>
</dbReference>
<name>A0A4Q9UZV8_9ACTO</name>
<gene>
    <name evidence="10" type="primary">atpC</name>
    <name evidence="10" type="ORF">EZJ44_06480</name>
</gene>
<dbReference type="PANTHER" id="PTHR13822:SF10">
    <property type="entry name" value="ATP SYNTHASE EPSILON CHAIN, CHLOROPLASTIC"/>
    <property type="match status" value="1"/>
</dbReference>
<keyword evidence="3 8" id="KW-0813">Transport</keyword>
<dbReference type="OrthoDB" id="9791445at2"/>
<dbReference type="GO" id="GO:0046933">
    <property type="term" value="F:proton-transporting ATP synthase activity, rotational mechanism"/>
    <property type="evidence" value="ECO:0007669"/>
    <property type="project" value="InterPro"/>
</dbReference>
<keyword evidence="11" id="KW-1185">Reference proteome</keyword>
<dbReference type="AlphaFoldDB" id="A0A4Q9UZV8"/>
<keyword evidence="6 8" id="KW-0139">CF(1)</keyword>
<dbReference type="GO" id="GO:0045259">
    <property type="term" value="C:proton-transporting ATP synthase complex"/>
    <property type="evidence" value="ECO:0007669"/>
    <property type="project" value="UniProtKB-KW"/>
</dbReference>